<feature type="transmembrane region" description="Helical" evidence="1">
    <location>
        <begin position="296"/>
        <end position="312"/>
    </location>
</feature>
<keyword evidence="1" id="KW-1133">Transmembrane helix</keyword>
<feature type="transmembrane region" description="Helical" evidence="1">
    <location>
        <begin position="377"/>
        <end position="397"/>
    </location>
</feature>
<dbReference type="EMBL" id="LR216287">
    <property type="protein sequence ID" value="VFJ12502.1"/>
    <property type="molecule type" value="Genomic_DNA"/>
</dbReference>
<protein>
    <submittedName>
        <fullName evidence="2">Uncharacterized protein</fullName>
    </submittedName>
</protein>
<feature type="transmembrane region" description="Helical" evidence="1">
    <location>
        <begin position="409"/>
        <end position="439"/>
    </location>
</feature>
<feature type="transmembrane region" description="Helical" evidence="1">
    <location>
        <begin position="114"/>
        <end position="133"/>
    </location>
</feature>
<name>A0A484I943_9ARCH</name>
<feature type="transmembrane region" description="Helical" evidence="1">
    <location>
        <begin position="12"/>
        <end position="35"/>
    </location>
</feature>
<keyword evidence="1" id="KW-0812">Transmembrane</keyword>
<reference evidence="2 3" key="1">
    <citation type="submission" date="2019-02" db="EMBL/GenBank/DDBJ databases">
        <authorList>
            <person name="Lehtovirta-Morley E L."/>
        </authorList>
    </citation>
    <scope>NUCLEOTIDE SEQUENCE [LARGE SCALE GENOMIC DNA]</scope>
    <source>
        <strain evidence="2">NFRAN1</strain>
    </source>
</reference>
<proteinExistence type="predicted"/>
<keyword evidence="3" id="KW-1185">Reference proteome</keyword>
<evidence type="ECO:0000256" key="1">
    <source>
        <dbReference type="SAM" id="Phobius"/>
    </source>
</evidence>
<feature type="transmembrane region" description="Helical" evidence="1">
    <location>
        <begin position="602"/>
        <end position="621"/>
    </location>
</feature>
<feature type="transmembrane region" description="Helical" evidence="1">
    <location>
        <begin position="483"/>
        <end position="501"/>
    </location>
</feature>
<evidence type="ECO:0000313" key="3">
    <source>
        <dbReference type="Proteomes" id="UP000294299"/>
    </source>
</evidence>
<dbReference type="KEGG" id="nfn:NFRAN_0181"/>
<feature type="transmembrane region" description="Helical" evidence="1">
    <location>
        <begin position="87"/>
        <end position="108"/>
    </location>
</feature>
<accession>A0A484I943</accession>
<dbReference type="AlphaFoldDB" id="A0A484I943"/>
<feature type="transmembrane region" description="Helical" evidence="1">
    <location>
        <begin position="531"/>
        <end position="551"/>
    </location>
</feature>
<feature type="transmembrane region" description="Helical" evidence="1">
    <location>
        <begin position="633"/>
        <end position="655"/>
    </location>
</feature>
<sequence>MSNKSDSSSSLNFFGNLAIVSIIAVIFSSFTLWLIDSWIKYPFFVLEIFVIIIIYIVLKNYDKFPHVTLLVLNSSVKGFDRYMINKFVLWTGISIIGFSTVLLASDILNLESNVVQLILAFICISFLSGYGLLQIFDLSRYFSRLEIVLLSFIISFVLSGLSSLFLIFVTEHIRFYILSFIFIMIGIALVIKALKRIDTKDLSLRNHLSKPSSFSKKTDVLAIMLCISFYCIFNFAMYPDATLIPYADTSRHYNHSSILSVFPDLYTHFNYLLFHSYSATLDVLSGMNQKMTDIQTIPILLNLLLPLSIYVLTKRFLSNIDKRIPALATIFYTFFSNLSFIYFAQLKLIQDGSTDTTILTEVAEKSFNGTINFLQPFLYFTPMSAAFLILIISFMLLKVNNLPKIKHIVLYSVLILALNLTHISEGLIFIVILIIYSLITERDKASLNNALVGSLIGTVVTILFVIYRVFVWPDPLDDRQLNFATQIVFILPGIIVATLAYRWKILPRLSKFSEEWIIKIKRHFSSTMRSLILTITIAFTVIFLLGLVIWIVTDDFRYSMVITNGFVPWFIYPMLFGVTGLLAILSLRYLPNIWKNYKSPLVLILIVITISFLLGRATSFINVNIVNTGYWEIRFIMIVFTFMSLLAPIPLIKLIDNVSNNRKKQTSLILISTLVSSIVLLGFSSLMLQSELWYLSITSNAKNISDAELDALNFLKNVLEKDKNAFAIAPSTVSSHMLVFATPSYILNQPDLLTQSKYPDIPLLSLSAYHLDHAYLYLHSRDVAILSKNPTTWLSNHLIRTLPVVFSNDEVSIYNITNVSYPVSDSNSVLVYPTELLNNDQRMSWYVQDILSQSQSGFSNYTVMLDKDPRILKNKNLVLSFDPPTSYNRSFYDDFRQISYNNRDFETNTWSPISGTWSQTLTGLHGETDPGEIASYDSLNNLILSPFFATNLSSVATTFELNDRNRNISIPNYVSIVYSFQDPENYKQTGINLFNNDIYVLFSQVVNGSLINEPAWPGLKTNLKVGPDNHLFDMSLSFTNYTQTLTVNGMNYSYPYNSDNAINDGYVGLSYGRVKSVDFYDFESHDNSMLFLRDFRDYIRYAESGGNLYLIQTDMAH</sequence>
<feature type="transmembrane region" description="Helical" evidence="1">
    <location>
        <begin position="145"/>
        <end position="169"/>
    </location>
</feature>
<feature type="transmembrane region" description="Helical" evidence="1">
    <location>
        <begin position="41"/>
        <end position="58"/>
    </location>
</feature>
<dbReference type="Proteomes" id="UP000294299">
    <property type="component" value="Chromosome NFRAN"/>
</dbReference>
<feature type="transmembrane region" description="Helical" evidence="1">
    <location>
        <begin position="571"/>
        <end position="590"/>
    </location>
</feature>
<feature type="transmembrane region" description="Helical" evidence="1">
    <location>
        <begin position="667"/>
        <end position="688"/>
    </location>
</feature>
<keyword evidence="1" id="KW-0472">Membrane</keyword>
<evidence type="ECO:0000313" key="2">
    <source>
        <dbReference type="EMBL" id="VFJ12502.1"/>
    </source>
</evidence>
<organism evidence="2 3">
    <name type="scientific">Candidatus Nitrosocosmicus franklandianus</name>
    <dbReference type="NCBI Taxonomy" id="1798806"/>
    <lineage>
        <taxon>Archaea</taxon>
        <taxon>Nitrososphaerota</taxon>
        <taxon>Nitrososphaeria</taxon>
        <taxon>Nitrososphaerales</taxon>
        <taxon>Nitrososphaeraceae</taxon>
        <taxon>Candidatus Nitrosocosmicus</taxon>
    </lineage>
</organism>
<gene>
    <name evidence="2" type="ORF">NFRAN_0181</name>
</gene>
<feature type="transmembrane region" description="Helical" evidence="1">
    <location>
        <begin position="175"/>
        <end position="194"/>
    </location>
</feature>
<feature type="transmembrane region" description="Helical" evidence="1">
    <location>
        <begin position="220"/>
        <end position="238"/>
    </location>
</feature>
<feature type="transmembrane region" description="Helical" evidence="1">
    <location>
        <begin position="451"/>
        <end position="471"/>
    </location>
</feature>